<dbReference type="STRING" id="768671.ThimaDRAFT_0325"/>
<evidence type="ECO:0000259" key="5">
    <source>
        <dbReference type="PROSITE" id="PS51063"/>
    </source>
</evidence>
<feature type="domain" description="HTH crp-type" evidence="5">
    <location>
        <begin position="453"/>
        <end position="521"/>
    </location>
</feature>
<reference evidence="6 7" key="1">
    <citation type="submission" date="2011-06" db="EMBL/GenBank/DDBJ databases">
        <title>The draft genome of Thiocapsa marina 5811.</title>
        <authorList>
            <consortium name="US DOE Joint Genome Institute (JGI-PGF)"/>
            <person name="Lucas S."/>
            <person name="Han J."/>
            <person name="Cheng J.-F."/>
            <person name="Goodwin L."/>
            <person name="Pitluck S."/>
            <person name="Peters L."/>
            <person name="Land M.L."/>
            <person name="Hauser L."/>
            <person name="Vogl K."/>
            <person name="Liu Z."/>
            <person name="Imhoff J."/>
            <person name="Thiel V."/>
            <person name="Frigaard N.-U."/>
            <person name="Bryant D."/>
            <person name="Woyke T.J."/>
        </authorList>
    </citation>
    <scope>NUCLEOTIDE SEQUENCE [LARGE SCALE GENOMIC DNA]</scope>
    <source>
        <strain evidence="6 7">5811</strain>
    </source>
</reference>
<accession>F9U5X4</accession>
<dbReference type="PROSITE" id="PS51063">
    <property type="entry name" value="HTH_CRP_2"/>
    <property type="match status" value="1"/>
</dbReference>
<dbReference type="InterPro" id="IPR036971">
    <property type="entry name" value="PDEase_catalytic_dom_sf"/>
</dbReference>
<dbReference type="GO" id="GO:0003677">
    <property type="term" value="F:DNA binding"/>
    <property type="evidence" value="ECO:0007669"/>
    <property type="project" value="UniProtKB-KW"/>
</dbReference>
<feature type="domain" description="Cyclic nucleotide-binding" evidence="4">
    <location>
        <begin position="319"/>
        <end position="422"/>
    </location>
</feature>
<dbReference type="PANTHER" id="PTHR24567:SF74">
    <property type="entry name" value="HTH-TYPE TRANSCRIPTIONAL REGULATOR ARCR"/>
    <property type="match status" value="1"/>
</dbReference>
<dbReference type="Gene3D" id="1.10.10.10">
    <property type="entry name" value="Winged helix-like DNA-binding domain superfamily/Winged helix DNA-binding domain"/>
    <property type="match status" value="1"/>
</dbReference>
<dbReference type="GO" id="GO:0003700">
    <property type="term" value="F:DNA-binding transcription factor activity"/>
    <property type="evidence" value="ECO:0007669"/>
    <property type="project" value="TreeGrafter"/>
</dbReference>
<dbReference type="SUPFAM" id="SSF46785">
    <property type="entry name" value="Winged helix' DNA-binding domain"/>
    <property type="match status" value="1"/>
</dbReference>
<evidence type="ECO:0000313" key="7">
    <source>
        <dbReference type="Proteomes" id="UP000005459"/>
    </source>
</evidence>
<organism evidence="6 7">
    <name type="scientific">Thiocapsa marina 5811</name>
    <dbReference type="NCBI Taxonomy" id="768671"/>
    <lineage>
        <taxon>Bacteria</taxon>
        <taxon>Pseudomonadati</taxon>
        <taxon>Pseudomonadota</taxon>
        <taxon>Gammaproteobacteria</taxon>
        <taxon>Chromatiales</taxon>
        <taxon>Chromatiaceae</taxon>
        <taxon>Thiocapsa</taxon>
    </lineage>
</organism>
<dbReference type="InterPro" id="IPR012318">
    <property type="entry name" value="HTH_CRP"/>
</dbReference>
<evidence type="ECO:0000256" key="1">
    <source>
        <dbReference type="ARBA" id="ARBA00023015"/>
    </source>
</evidence>
<keyword evidence="3" id="KW-0804">Transcription</keyword>
<dbReference type="InterPro" id="IPR036390">
    <property type="entry name" value="WH_DNA-bd_sf"/>
</dbReference>
<dbReference type="GO" id="GO:0004114">
    <property type="term" value="F:3',5'-cyclic-nucleotide phosphodiesterase activity"/>
    <property type="evidence" value="ECO:0007669"/>
    <property type="project" value="InterPro"/>
</dbReference>
<dbReference type="PROSITE" id="PS00889">
    <property type="entry name" value="CNMP_BINDING_2"/>
    <property type="match status" value="1"/>
</dbReference>
<evidence type="ECO:0000256" key="3">
    <source>
        <dbReference type="ARBA" id="ARBA00023163"/>
    </source>
</evidence>
<name>F9U5X4_9GAMM</name>
<dbReference type="SMART" id="SM00419">
    <property type="entry name" value="HTH_CRP"/>
    <property type="match status" value="1"/>
</dbReference>
<dbReference type="EMBL" id="AFWV01000001">
    <property type="protein sequence ID" value="EGV20547.1"/>
    <property type="molecule type" value="Genomic_DNA"/>
</dbReference>
<dbReference type="PROSITE" id="PS50042">
    <property type="entry name" value="CNMP_BINDING_3"/>
    <property type="match status" value="1"/>
</dbReference>
<keyword evidence="7" id="KW-1185">Reference proteome</keyword>
<dbReference type="CDD" id="cd00077">
    <property type="entry name" value="HDc"/>
    <property type="match status" value="1"/>
</dbReference>
<dbReference type="SUPFAM" id="SSF51206">
    <property type="entry name" value="cAMP-binding domain-like"/>
    <property type="match status" value="1"/>
</dbReference>
<dbReference type="Pfam" id="PF00027">
    <property type="entry name" value="cNMP_binding"/>
    <property type="match status" value="1"/>
</dbReference>
<dbReference type="GO" id="GO:0005829">
    <property type="term" value="C:cytosol"/>
    <property type="evidence" value="ECO:0007669"/>
    <property type="project" value="TreeGrafter"/>
</dbReference>
<dbReference type="PANTHER" id="PTHR24567">
    <property type="entry name" value="CRP FAMILY TRANSCRIPTIONAL REGULATORY PROTEIN"/>
    <property type="match status" value="1"/>
</dbReference>
<dbReference type="Gene3D" id="2.60.120.10">
    <property type="entry name" value="Jelly Rolls"/>
    <property type="match status" value="1"/>
</dbReference>
<dbReference type="eggNOG" id="COG0664">
    <property type="taxonomic scope" value="Bacteria"/>
</dbReference>
<dbReference type="SMART" id="SM00100">
    <property type="entry name" value="cNMP"/>
    <property type="match status" value="1"/>
</dbReference>
<dbReference type="CDD" id="cd00038">
    <property type="entry name" value="CAP_ED"/>
    <property type="match status" value="1"/>
</dbReference>
<dbReference type="InterPro" id="IPR036388">
    <property type="entry name" value="WH-like_DNA-bd_sf"/>
</dbReference>
<dbReference type="InterPro" id="IPR000595">
    <property type="entry name" value="cNMP-bd_dom"/>
</dbReference>
<dbReference type="CDD" id="cd00092">
    <property type="entry name" value="HTH_CRP"/>
    <property type="match status" value="1"/>
</dbReference>
<keyword evidence="2" id="KW-0238">DNA-binding</keyword>
<dbReference type="SUPFAM" id="SSF109604">
    <property type="entry name" value="HD-domain/PDEase-like"/>
    <property type="match status" value="1"/>
</dbReference>
<dbReference type="InterPro" id="IPR050397">
    <property type="entry name" value="Env_Response_Regulators"/>
</dbReference>
<dbReference type="InterPro" id="IPR018488">
    <property type="entry name" value="cNMP-bd_CS"/>
</dbReference>
<dbReference type="InterPro" id="IPR014710">
    <property type="entry name" value="RmlC-like_jellyroll"/>
</dbReference>
<dbReference type="GO" id="GO:0007165">
    <property type="term" value="P:signal transduction"/>
    <property type="evidence" value="ECO:0007669"/>
    <property type="project" value="InterPro"/>
</dbReference>
<evidence type="ECO:0000313" key="6">
    <source>
        <dbReference type="EMBL" id="EGV20547.1"/>
    </source>
</evidence>
<gene>
    <name evidence="6" type="ORF">ThimaDRAFT_0325</name>
</gene>
<protein>
    <submittedName>
        <fullName evidence="6">Transcriptional regulator, Crp/Fnr family</fullName>
    </submittedName>
</protein>
<dbReference type="InterPro" id="IPR018490">
    <property type="entry name" value="cNMP-bd_dom_sf"/>
</dbReference>
<evidence type="ECO:0000256" key="2">
    <source>
        <dbReference type="ARBA" id="ARBA00023125"/>
    </source>
</evidence>
<evidence type="ECO:0000259" key="4">
    <source>
        <dbReference type="PROSITE" id="PS50042"/>
    </source>
</evidence>
<proteinExistence type="predicted"/>
<dbReference type="InterPro" id="IPR003607">
    <property type="entry name" value="HD/PDEase_dom"/>
</dbReference>
<dbReference type="Proteomes" id="UP000005459">
    <property type="component" value="Unassembled WGS sequence"/>
</dbReference>
<sequence length="525" mass="56549">MTAPGATKALFPDVSKAPFVLPPSASPGVVADQIVACFRAVDALDRPTTEVFEAVGARLGLDPRDPLVTAGACIAAEIDRGVAGQVHNAYHNSQHICEVVLCSLFLGQQAGLSGERLARVVVAALVHDFRHDGTTNDGESFRLERLAIAAAGPFLARAGVAPEEIERIGAIVLATEVRAGVPYARSCFRFLHLAGPPPEAPPDGAGEASLLRRLATDPDLAVEAVVLAEADLLPSVALTDDYGMLCQQRLVRENGGRDVGPAEKLAFLDQQSGGFLVSGFFEPNFNRLRRSVVEALSGRMQERAMMNQETRDILLQIPLFAELGIDRIGDLIDQAAMRTYRANTVVMQKGDEASALYVLLSGRVKVFSADDNGKEIVLNELGPGDYLGELALIEDSTRSASVMTVTPSRFLVIPKAAFQAFLISRPGVALHLIGALAARVRKLTEEVERLALRDVYSRLADTLQGRAVEENGRLITDSLTQRDLAALVGASREMISRILKDLKAGGYIALEGKRVVIHRKLPERW</sequence>
<keyword evidence="1" id="KW-0805">Transcription regulation</keyword>
<dbReference type="RefSeq" id="WP_007191203.1">
    <property type="nucleotide sequence ID" value="NZ_AFWV01000001.1"/>
</dbReference>
<dbReference type="OrthoDB" id="5767517at2"/>
<dbReference type="Gene3D" id="1.10.1300.10">
    <property type="entry name" value="3'5'-cyclic nucleotide phosphodiesterase, catalytic domain"/>
    <property type="match status" value="1"/>
</dbReference>
<dbReference type="AlphaFoldDB" id="F9U5X4"/>
<dbReference type="Pfam" id="PF13545">
    <property type="entry name" value="HTH_Crp_2"/>
    <property type="match status" value="1"/>
</dbReference>